<feature type="region of interest" description="Disordered" evidence="1">
    <location>
        <begin position="270"/>
        <end position="289"/>
    </location>
</feature>
<dbReference type="Proteomes" id="UP000799778">
    <property type="component" value="Unassembled WGS sequence"/>
</dbReference>
<name>A0A6A5XHT9_9PLEO</name>
<dbReference type="RefSeq" id="XP_033380778.1">
    <property type="nucleotide sequence ID" value="XM_033531223.1"/>
</dbReference>
<protein>
    <recommendedName>
        <fullName evidence="4">CCHC-type domain-containing protein</fullName>
    </recommendedName>
</protein>
<dbReference type="OrthoDB" id="3798327at2759"/>
<dbReference type="EMBL" id="ML978072">
    <property type="protein sequence ID" value="KAF2012439.1"/>
    <property type="molecule type" value="Genomic_DNA"/>
</dbReference>
<feature type="region of interest" description="Disordered" evidence="1">
    <location>
        <begin position="410"/>
        <end position="430"/>
    </location>
</feature>
<sequence length="430" mass="49059">MERVPNTLDPGLCIEYPGVGARHQDTFCIRCGFKTPLDHRLDPFKCTLACFCCGQNAHSGKACPRMVQEVSRWWWRARGLLGPLPGVPQEPRANYKKCSLDEIMSAPPPILLEVIRQRKAVPEDEWAMLEQSLRGVQQMAEGASKVFNTANRLQHILNPLSGGIDKLAIAAFRSADLMSHLLSQHFKSILERRLWSGSLGSRVEPFLQDDLETLSESSSISSRGLPSVFFSDKRLMMQYPGYVPVSAEPPQATRAPRDHQLDYPTLHLIHRRPEQPQAATAPRDRRMDYPNLDPLHSRPSVAISTEQPQALVPRNYQPGYQDLPLDHRRPSIAANYRAFATEHDRIYQLINEQRDNVQESVQKARAQKRPFDMHESDRNTLSFPWEMRKRLRTTNATAFNHGRLTPPFYLPVGEGSEEGEIVDERTQKWN</sequence>
<evidence type="ECO:0000313" key="3">
    <source>
        <dbReference type="Proteomes" id="UP000799778"/>
    </source>
</evidence>
<proteinExistence type="predicted"/>
<reference evidence="2" key="1">
    <citation type="journal article" date="2020" name="Stud. Mycol.">
        <title>101 Dothideomycetes genomes: a test case for predicting lifestyles and emergence of pathogens.</title>
        <authorList>
            <person name="Haridas S."/>
            <person name="Albert R."/>
            <person name="Binder M."/>
            <person name="Bloem J."/>
            <person name="Labutti K."/>
            <person name="Salamov A."/>
            <person name="Andreopoulos B."/>
            <person name="Baker S."/>
            <person name="Barry K."/>
            <person name="Bills G."/>
            <person name="Bluhm B."/>
            <person name="Cannon C."/>
            <person name="Castanera R."/>
            <person name="Culley D."/>
            <person name="Daum C."/>
            <person name="Ezra D."/>
            <person name="Gonzalez J."/>
            <person name="Henrissat B."/>
            <person name="Kuo A."/>
            <person name="Liang C."/>
            <person name="Lipzen A."/>
            <person name="Lutzoni F."/>
            <person name="Magnuson J."/>
            <person name="Mondo S."/>
            <person name="Nolan M."/>
            <person name="Ohm R."/>
            <person name="Pangilinan J."/>
            <person name="Park H.-J."/>
            <person name="Ramirez L."/>
            <person name="Alfaro M."/>
            <person name="Sun H."/>
            <person name="Tritt A."/>
            <person name="Yoshinaga Y."/>
            <person name="Zwiers L.-H."/>
            <person name="Turgeon B."/>
            <person name="Goodwin S."/>
            <person name="Spatafora J."/>
            <person name="Crous P."/>
            <person name="Grigoriev I."/>
        </authorList>
    </citation>
    <scope>NUCLEOTIDE SEQUENCE</scope>
    <source>
        <strain evidence="2">CBS 175.79</strain>
    </source>
</reference>
<organism evidence="2 3">
    <name type="scientific">Aaosphaeria arxii CBS 175.79</name>
    <dbReference type="NCBI Taxonomy" id="1450172"/>
    <lineage>
        <taxon>Eukaryota</taxon>
        <taxon>Fungi</taxon>
        <taxon>Dikarya</taxon>
        <taxon>Ascomycota</taxon>
        <taxon>Pezizomycotina</taxon>
        <taxon>Dothideomycetes</taxon>
        <taxon>Pleosporomycetidae</taxon>
        <taxon>Pleosporales</taxon>
        <taxon>Pleosporales incertae sedis</taxon>
        <taxon>Aaosphaeria</taxon>
    </lineage>
</organism>
<evidence type="ECO:0000313" key="2">
    <source>
        <dbReference type="EMBL" id="KAF2012439.1"/>
    </source>
</evidence>
<gene>
    <name evidence="2" type="ORF">BU24DRAFT_452870</name>
</gene>
<keyword evidence="3" id="KW-1185">Reference proteome</keyword>
<dbReference type="AlphaFoldDB" id="A0A6A5XHT9"/>
<dbReference type="GeneID" id="54288620"/>
<evidence type="ECO:0000256" key="1">
    <source>
        <dbReference type="SAM" id="MobiDB-lite"/>
    </source>
</evidence>
<evidence type="ECO:0008006" key="4">
    <source>
        <dbReference type="Google" id="ProtNLM"/>
    </source>
</evidence>
<accession>A0A6A5XHT9</accession>